<evidence type="ECO:0000313" key="2">
    <source>
        <dbReference type="Proteomes" id="UP001194468"/>
    </source>
</evidence>
<dbReference type="EMBL" id="WHUW01000027">
    <property type="protein sequence ID" value="KAF8434874.1"/>
    <property type="molecule type" value="Genomic_DNA"/>
</dbReference>
<organism evidence="1 2">
    <name type="scientific">Boletus edulis BED1</name>
    <dbReference type="NCBI Taxonomy" id="1328754"/>
    <lineage>
        <taxon>Eukaryota</taxon>
        <taxon>Fungi</taxon>
        <taxon>Dikarya</taxon>
        <taxon>Basidiomycota</taxon>
        <taxon>Agaricomycotina</taxon>
        <taxon>Agaricomycetes</taxon>
        <taxon>Agaricomycetidae</taxon>
        <taxon>Boletales</taxon>
        <taxon>Boletineae</taxon>
        <taxon>Boletaceae</taxon>
        <taxon>Boletoideae</taxon>
        <taxon>Boletus</taxon>
    </lineage>
</organism>
<protein>
    <submittedName>
        <fullName evidence="1">Uncharacterized protein</fullName>
    </submittedName>
</protein>
<reference evidence="1" key="1">
    <citation type="submission" date="2019-10" db="EMBL/GenBank/DDBJ databases">
        <authorList>
            <consortium name="DOE Joint Genome Institute"/>
            <person name="Kuo A."/>
            <person name="Miyauchi S."/>
            <person name="Kiss E."/>
            <person name="Drula E."/>
            <person name="Kohler A."/>
            <person name="Sanchez-Garcia M."/>
            <person name="Andreopoulos B."/>
            <person name="Barry K.W."/>
            <person name="Bonito G."/>
            <person name="Buee M."/>
            <person name="Carver A."/>
            <person name="Chen C."/>
            <person name="Cichocki N."/>
            <person name="Clum A."/>
            <person name="Culley D."/>
            <person name="Crous P.W."/>
            <person name="Fauchery L."/>
            <person name="Girlanda M."/>
            <person name="Hayes R."/>
            <person name="Keri Z."/>
            <person name="LaButti K."/>
            <person name="Lipzen A."/>
            <person name="Lombard V."/>
            <person name="Magnuson J."/>
            <person name="Maillard F."/>
            <person name="Morin E."/>
            <person name="Murat C."/>
            <person name="Nolan M."/>
            <person name="Ohm R."/>
            <person name="Pangilinan J."/>
            <person name="Pereira M."/>
            <person name="Perotto S."/>
            <person name="Peter M."/>
            <person name="Riley R."/>
            <person name="Sitrit Y."/>
            <person name="Stielow B."/>
            <person name="Szollosi G."/>
            <person name="Zifcakova L."/>
            <person name="Stursova M."/>
            <person name="Spatafora J.W."/>
            <person name="Tedersoo L."/>
            <person name="Vaario L.-M."/>
            <person name="Yamada A."/>
            <person name="Yan M."/>
            <person name="Wang P."/>
            <person name="Xu J."/>
            <person name="Bruns T."/>
            <person name="Baldrian P."/>
            <person name="Vilgalys R."/>
            <person name="Henrissat B."/>
            <person name="Grigoriev I.V."/>
            <person name="Hibbett D."/>
            <person name="Nagy L.G."/>
            <person name="Martin F.M."/>
        </authorList>
    </citation>
    <scope>NUCLEOTIDE SEQUENCE</scope>
    <source>
        <strain evidence="1">BED1</strain>
    </source>
</reference>
<dbReference type="Proteomes" id="UP001194468">
    <property type="component" value="Unassembled WGS sequence"/>
</dbReference>
<dbReference type="AlphaFoldDB" id="A0AAD4BN88"/>
<accession>A0AAD4BN88</accession>
<sequence length="69" mass="8207">MWHYPYHRGRSTHLWNAPLSQIFIPLRENIRISGSDDREYTASRWHSSYYRRSNSAAANALNDLCKVIR</sequence>
<name>A0AAD4BN88_BOLED</name>
<reference evidence="1" key="2">
    <citation type="journal article" date="2020" name="Nat. Commun.">
        <title>Large-scale genome sequencing of mycorrhizal fungi provides insights into the early evolution of symbiotic traits.</title>
        <authorList>
            <person name="Miyauchi S."/>
            <person name="Kiss E."/>
            <person name="Kuo A."/>
            <person name="Drula E."/>
            <person name="Kohler A."/>
            <person name="Sanchez-Garcia M."/>
            <person name="Morin E."/>
            <person name="Andreopoulos B."/>
            <person name="Barry K.W."/>
            <person name="Bonito G."/>
            <person name="Buee M."/>
            <person name="Carver A."/>
            <person name="Chen C."/>
            <person name="Cichocki N."/>
            <person name="Clum A."/>
            <person name="Culley D."/>
            <person name="Crous P.W."/>
            <person name="Fauchery L."/>
            <person name="Girlanda M."/>
            <person name="Hayes R.D."/>
            <person name="Keri Z."/>
            <person name="LaButti K."/>
            <person name="Lipzen A."/>
            <person name="Lombard V."/>
            <person name="Magnuson J."/>
            <person name="Maillard F."/>
            <person name="Murat C."/>
            <person name="Nolan M."/>
            <person name="Ohm R.A."/>
            <person name="Pangilinan J."/>
            <person name="Pereira M.F."/>
            <person name="Perotto S."/>
            <person name="Peter M."/>
            <person name="Pfister S."/>
            <person name="Riley R."/>
            <person name="Sitrit Y."/>
            <person name="Stielow J.B."/>
            <person name="Szollosi G."/>
            <person name="Zifcakova L."/>
            <person name="Stursova M."/>
            <person name="Spatafora J.W."/>
            <person name="Tedersoo L."/>
            <person name="Vaario L.M."/>
            <person name="Yamada A."/>
            <person name="Yan M."/>
            <person name="Wang P."/>
            <person name="Xu J."/>
            <person name="Bruns T."/>
            <person name="Baldrian P."/>
            <person name="Vilgalys R."/>
            <person name="Dunand C."/>
            <person name="Henrissat B."/>
            <person name="Grigoriev I.V."/>
            <person name="Hibbett D."/>
            <person name="Nagy L.G."/>
            <person name="Martin F.M."/>
        </authorList>
    </citation>
    <scope>NUCLEOTIDE SEQUENCE</scope>
    <source>
        <strain evidence="1">BED1</strain>
    </source>
</reference>
<gene>
    <name evidence="1" type="ORF">L210DRAFT_942572</name>
</gene>
<proteinExistence type="predicted"/>
<comment type="caution">
    <text evidence="1">The sequence shown here is derived from an EMBL/GenBank/DDBJ whole genome shotgun (WGS) entry which is preliminary data.</text>
</comment>
<keyword evidence="2" id="KW-1185">Reference proteome</keyword>
<evidence type="ECO:0000313" key="1">
    <source>
        <dbReference type="EMBL" id="KAF8434874.1"/>
    </source>
</evidence>